<reference evidence="1 2" key="1">
    <citation type="journal article" date="2019" name="Sci. Rep.">
        <title>Orb-weaving spider Araneus ventricosus genome elucidates the spidroin gene catalogue.</title>
        <authorList>
            <person name="Kono N."/>
            <person name="Nakamura H."/>
            <person name="Ohtoshi R."/>
            <person name="Moran D.A.P."/>
            <person name="Shinohara A."/>
            <person name="Yoshida Y."/>
            <person name="Fujiwara M."/>
            <person name="Mori M."/>
            <person name="Tomita M."/>
            <person name="Arakawa K."/>
        </authorList>
    </citation>
    <scope>NUCLEOTIDE SEQUENCE [LARGE SCALE GENOMIC DNA]</scope>
</reference>
<dbReference type="AlphaFoldDB" id="A0A4Y2EZ30"/>
<dbReference type="EMBL" id="BGPR01000761">
    <property type="protein sequence ID" value="GBM34490.1"/>
    <property type="molecule type" value="Genomic_DNA"/>
</dbReference>
<proteinExistence type="predicted"/>
<evidence type="ECO:0000313" key="2">
    <source>
        <dbReference type="Proteomes" id="UP000499080"/>
    </source>
</evidence>
<comment type="caution">
    <text evidence="1">The sequence shown here is derived from an EMBL/GenBank/DDBJ whole genome shotgun (WGS) entry which is preliminary data.</text>
</comment>
<organism evidence="1 2">
    <name type="scientific">Araneus ventricosus</name>
    <name type="common">Orbweaver spider</name>
    <name type="synonym">Epeira ventricosa</name>
    <dbReference type="NCBI Taxonomy" id="182803"/>
    <lineage>
        <taxon>Eukaryota</taxon>
        <taxon>Metazoa</taxon>
        <taxon>Ecdysozoa</taxon>
        <taxon>Arthropoda</taxon>
        <taxon>Chelicerata</taxon>
        <taxon>Arachnida</taxon>
        <taxon>Araneae</taxon>
        <taxon>Araneomorphae</taxon>
        <taxon>Entelegynae</taxon>
        <taxon>Araneoidea</taxon>
        <taxon>Araneidae</taxon>
        <taxon>Araneus</taxon>
    </lineage>
</organism>
<name>A0A4Y2EZ30_ARAVE</name>
<accession>A0A4Y2EZ30</accession>
<keyword evidence="2" id="KW-1185">Reference proteome</keyword>
<evidence type="ECO:0000313" key="1">
    <source>
        <dbReference type="EMBL" id="GBM34490.1"/>
    </source>
</evidence>
<dbReference type="Proteomes" id="UP000499080">
    <property type="component" value="Unassembled WGS sequence"/>
</dbReference>
<protein>
    <submittedName>
        <fullName evidence="1">Uncharacterized protein</fullName>
    </submittedName>
</protein>
<sequence>MHSKSTMSVDLLHAKSYVGGQTSCRWCGRSCHLTAVQDYEVSPKITLVLLQDGTLIELTFKNWVEITLFSSSFSLCTNAAQLRCTLLCLRRASCSNSSIISAPAHIQPTSMNEGLMMKENEASTVFSRGWSNSTWSSLYPATSMRRTHDEGKCDIYYVVKEVGLIPLGLAYPPRP</sequence>
<gene>
    <name evidence="1" type="ORF">AVEN_106724_1</name>
</gene>